<dbReference type="CDD" id="cd17569">
    <property type="entry name" value="REC_HupR-like"/>
    <property type="match status" value="1"/>
</dbReference>
<evidence type="ECO:0000256" key="1">
    <source>
        <dbReference type="ARBA" id="ARBA00000085"/>
    </source>
</evidence>
<dbReference type="Gene3D" id="3.40.50.2300">
    <property type="match status" value="2"/>
</dbReference>
<dbReference type="CDD" id="cd07302">
    <property type="entry name" value="CHD"/>
    <property type="match status" value="1"/>
</dbReference>
<dbReference type="PROSITE" id="PS50125">
    <property type="entry name" value="GUANYLATE_CYCLASE_2"/>
    <property type="match status" value="1"/>
</dbReference>
<comment type="catalytic activity">
    <reaction evidence="1">
        <text>ATP + protein L-histidine = ADP + protein N-phospho-L-histidine.</text>
        <dbReference type="EC" id="2.7.13.3"/>
    </reaction>
</comment>
<feature type="domain" description="Response regulatory" evidence="11">
    <location>
        <begin position="821"/>
        <end position="937"/>
    </location>
</feature>
<dbReference type="Pfam" id="PF01590">
    <property type="entry name" value="GAF"/>
    <property type="match status" value="2"/>
</dbReference>
<dbReference type="EMBL" id="CADCTZ010000117">
    <property type="protein sequence ID" value="CAA9311288.1"/>
    <property type="molecule type" value="Genomic_DNA"/>
</dbReference>
<dbReference type="InterPro" id="IPR003594">
    <property type="entry name" value="HATPase_dom"/>
</dbReference>
<dbReference type="GO" id="GO:0004016">
    <property type="term" value="F:adenylate cyclase activity"/>
    <property type="evidence" value="ECO:0007669"/>
    <property type="project" value="UniProtKB-ARBA"/>
</dbReference>
<dbReference type="InterPro" id="IPR036890">
    <property type="entry name" value="HATPase_C_sf"/>
</dbReference>
<dbReference type="CDD" id="cd00082">
    <property type="entry name" value="HisKA"/>
    <property type="match status" value="1"/>
</dbReference>
<evidence type="ECO:0000256" key="5">
    <source>
        <dbReference type="ARBA" id="ARBA00022741"/>
    </source>
</evidence>
<feature type="modified residue" description="4-aspartylphosphate" evidence="9">
    <location>
        <position position="59"/>
    </location>
</feature>
<dbReference type="Pfam" id="PF02518">
    <property type="entry name" value="HATPase_c"/>
    <property type="match status" value="1"/>
</dbReference>
<dbReference type="Pfam" id="PF00072">
    <property type="entry name" value="Response_reg"/>
    <property type="match status" value="2"/>
</dbReference>
<proteinExistence type="predicted"/>
<evidence type="ECO:0000256" key="2">
    <source>
        <dbReference type="ARBA" id="ARBA00012438"/>
    </source>
</evidence>
<dbReference type="Pfam" id="PF00512">
    <property type="entry name" value="HisKA"/>
    <property type="match status" value="1"/>
</dbReference>
<keyword evidence="6" id="KW-0418">Kinase</keyword>
<dbReference type="Gene3D" id="1.10.287.130">
    <property type="match status" value="1"/>
</dbReference>
<keyword evidence="5" id="KW-0547">Nucleotide-binding</keyword>
<dbReference type="InterPro" id="IPR029016">
    <property type="entry name" value="GAF-like_dom_sf"/>
</dbReference>
<feature type="domain" description="Guanylate cyclase" evidence="12">
    <location>
        <begin position="987"/>
        <end position="1127"/>
    </location>
</feature>
<keyword evidence="4" id="KW-0808">Transferase</keyword>
<feature type="domain" description="Histidine kinase" evidence="10">
    <location>
        <begin position="552"/>
        <end position="766"/>
    </location>
</feature>
<evidence type="ECO:0000259" key="11">
    <source>
        <dbReference type="PROSITE" id="PS50110"/>
    </source>
</evidence>
<evidence type="ECO:0000259" key="10">
    <source>
        <dbReference type="PROSITE" id="PS50109"/>
    </source>
</evidence>
<dbReference type="SUPFAM" id="SSF55073">
    <property type="entry name" value="Nucleotide cyclase"/>
    <property type="match status" value="1"/>
</dbReference>
<evidence type="ECO:0000256" key="3">
    <source>
        <dbReference type="ARBA" id="ARBA00022553"/>
    </source>
</evidence>
<dbReference type="PRINTS" id="PR00344">
    <property type="entry name" value="BCTRLSENSOR"/>
</dbReference>
<dbReference type="InterPro" id="IPR011006">
    <property type="entry name" value="CheY-like_superfamily"/>
</dbReference>
<dbReference type="InterPro" id="IPR004358">
    <property type="entry name" value="Sig_transdc_His_kin-like_C"/>
</dbReference>
<dbReference type="InterPro" id="IPR029787">
    <property type="entry name" value="Nucleotide_cyclase"/>
</dbReference>
<gene>
    <name evidence="13" type="ORF">AVDCRST_MAG84-794</name>
</gene>
<accession>A0A6J4KPC2</accession>
<dbReference type="SMART" id="SM00065">
    <property type="entry name" value="GAF"/>
    <property type="match status" value="2"/>
</dbReference>
<dbReference type="PROSITE" id="PS50110">
    <property type="entry name" value="RESPONSE_REGULATORY"/>
    <property type="match status" value="2"/>
</dbReference>
<dbReference type="InterPro" id="IPR005467">
    <property type="entry name" value="His_kinase_dom"/>
</dbReference>
<dbReference type="InterPro" id="IPR036097">
    <property type="entry name" value="HisK_dim/P_sf"/>
</dbReference>
<keyword evidence="13" id="KW-0456">Lyase</keyword>
<dbReference type="FunFam" id="3.30.565.10:FF:000037">
    <property type="entry name" value="Hybrid sensor histidine kinase/response regulator"/>
    <property type="match status" value="1"/>
</dbReference>
<dbReference type="Gene3D" id="3.30.70.1230">
    <property type="entry name" value="Nucleotide cyclase"/>
    <property type="match status" value="1"/>
</dbReference>
<dbReference type="AlphaFoldDB" id="A0A6J4KPC2"/>
<dbReference type="SMART" id="SM00388">
    <property type="entry name" value="HisKA"/>
    <property type="match status" value="1"/>
</dbReference>
<dbReference type="InterPro" id="IPR003018">
    <property type="entry name" value="GAF"/>
</dbReference>
<dbReference type="GO" id="GO:0005524">
    <property type="term" value="F:ATP binding"/>
    <property type="evidence" value="ECO:0007669"/>
    <property type="project" value="UniProtKB-KW"/>
</dbReference>
<name>A0A6J4KPC2_9CYAN</name>
<dbReference type="PANTHER" id="PTHR43547">
    <property type="entry name" value="TWO-COMPONENT HISTIDINE KINASE"/>
    <property type="match status" value="1"/>
</dbReference>
<dbReference type="CDD" id="cd16922">
    <property type="entry name" value="HATPase_EvgS-ArcB-TorS-like"/>
    <property type="match status" value="1"/>
</dbReference>
<dbReference type="InterPro" id="IPR001789">
    <property type="entry name" value="Sig_transdc_resp-reg_receiver"/>
</dbReference>
<evidence type="ECO:0000256" key="9">
    <source>
        <dbReference type="PROSITE-ProRule" id="PRU00169"/>
    </source>
</evidence>
<dbReference type="SMART" id="SM00448">
    <property type="entry name" value="REC"/>
    <property type="match status" value="2"/>
</dbReference>
<reference evidence="13" key="1">
    <citation type="submission" date="2020-02" db="EMBL/GenBank/DDBJ databases">
        <authorList>
            <person name="Meier V. D."/>
        </authorList>
    </citation>
    <scope>NUCLEOTIDE SEQUENCE</scope>
    <source>
        <strain evidence="13">AVDCRST_MAG84</strain>
    </source>
</reference>
<dbReference type="InterPro" id="IPR001054">
    <property type="entry name" value="A/G_cyclase"/>
</dbReference>
<dbReference type="EC" id="2.7.13.3" evidence="2"/>
<dbReference type="InterPro" id="IPR003661">
    <property type="entry name" value="HisK_dim/P_dom"/>
</dbReference>
<dbReference type="GO" id="GO:0000155">
    <property type="term" value="F:phosphorelay sensor kinase activity"/>
    <property type="evidence" value="ECO:0007669"/>
    <property type="project" value="InterPro"/>
</dbReference>
<feature type="domain" description="Response regulatory" evidence="11">
    <location>
        <begin position="10"/>
        <end position="125"/>
    </location>
</feature>
<dbReference type="Pfam" id="PF00211">
    <property type="entry name" value="Guanylate_cyc"/>
    <property type="match status" value="1"/>
</dbReference>
<keyword evidence="8" id="KW-0902">Two-component regulatory system</keyword>
<dbReference type="Gene3D" id="3.30.565.10">
    <property type="entry name" value="Histidine kinase-like ATPase, C-terminal domain"/>
    <property type="match status" value="1"/>
</dbReference>
<dbReference type="SUPFAM" id="SSF55781">
    <property type="entry name" value="GAF domain-like"/>
    <property type="match status" value="2"/>
</dbReference>
<evidence type="ECO:0000259" key="12">
    <source>
        <dbReference type="PROSITE" id="PS50125"/>
    </source>
</evidence>
<dbReference type="CDD" id="cd17574">
    <property type="entry name" value="REC_OmpR"/>
    <property type="match status" value="1"/>
</dbReference>
<evidence type="ECO:0000256" key="8">
    <source>
        <dbReference type="ARBA" id="ARBA00023012"/>
    </source>
</evidence>
<organism evidence="13">
    <name type="scientific">uncultured Microcoleus sp</name>
    <dbReference type="NCBI Taxonomy" id="259945"/>
    <lineage>
        <taxon>Bacteria</taxon>
        <taxon>Bacillati</taxon>
        <taxon>Cyanobacteriota</taxon>
        <taxon>Cyanophyceae</taxon>
        <taxon>Oscillatoriophycideae</taxon>
        <taxon>Oscillatoriales</taxon>
        <taxon>Microcoleaceae</taxon>
        <taxon>Microcoleus</taxon>
        <taxon>environmental samples</taxon>
    </lineage>
</organism>
<evidence type="ECO:0000256" key="4">
    <source>
        <dbReference type="ARBA" id="ARBA00022679"/>
    </source>
</evidence>
<evidence type="ECO:0000313" key="13">
    <source>
        <dbReference type="EMBL" id="CAA9311288.1"/>
    </source>
</evidence>
<keyword evidence="7" id="KW-0067">ATP-binding</keyword>
<evidence type="ECO:0000256" key="6">
    <source>
        <dbReference type="ARBA" id="ARBA00022777"/>
    </source>
</evidence>
<protein>
    <recommendedName>
        <fullName evidence="2">histidine kinase</fullName>
        <ecNumber evidence="2">2.7.13.3</ecNumber>
    </recommendedName>
</protein>
<dbReference type="SUPFAM" id="SSF47384">
    <property type="entry name" value="Homodimeric domain of signal transducing histidine kinase"/>
    <property type="match status" value="1"/>
</dbReference>
<keyword evidence="3 9" id="KW-0597">Phosphoprotein</keyword>
<evidence type="ECO:0000256" key="7">
    <source>
        <dbReference type="ARBA" id="ARBA00022840"/>
    </source>
</evidence>
<dbReference type="GO" id="GO:0009190">
    <property type="term" value="P:cyclic nucleotide biosynthetic process"/>
    <property type="evidence" value="ECO:0007669"/>
    <property type="project" value="InterPro"/>
</dbReference>
<feature type="modified residue" description="4-aspartylphosphate" evidence="9">
    <location>
        <position position="870"/>
    </location>
</feature>
<dbReference type="SUPFAM" id="SSF55874">
    <property type="entry name" value="ATPase domain of HSP90 chaperone/DNA topoisomerase II/histidine kinase"/>
    <property type="match status" value="1"/>
</dbReference>
<dbReference type="SMART" id="SM00044">
    <property type="entry name" value="CYCc"/>
    <property type="match status" value="1"/>
</dbReference>
<dbReference type="SUPFAM" id="SSF52172">
    <property type="entry name" value="CheY-like"/>
    <property type="match status" value="2"/>
</dbReference>
<dbReference type="PROSITE" id="PS50109">
    <property type="entry name" value="HIS_KIN"/>
    <property type="match status" value="1"/>
</dbReference>
<dbReference type="PANTHER" id="PTHR43547:SF2">
    <property type="entry name" value="HYBRID SIGNAL TRANSDUCTION HISTIDINE KINASE C"/>
    <property type="match status" value="1"/>
</dbReference>
<dbReference type="SMART" id="SM00387">
    <property type="entry name" value="HATPase_c"/>
    <property type="match status" value="1"/>
</dbReference>
<dbReference type="Gene3D" id="3.30.450.40">
    <property type="match status" value="2"/>
</dbReference>
<sequence>MNSQENPKLKILIVDDEPDNLDLLYRTFHRDYKVLRAESGPAALEILAKEGEVAVIISDQRMPKMSGTEFLSLTAAQYPDVIRIILTGYTDVEDLVEAINAGKVFKYVTKPWDAQELITLVSQAVETHNLLKTRTNELRRALSQESLLYAVTNTIRSAPNYQQMLQRIVETVGQMFEVSCCLLRPFQDGQVADEWFVYQKAETLGLGGDEEVTPGDASAAEISPDLLPDLVWETLEVEVIQDAQTDDRVLNSDNQQRQQAYEAANIRSSLIVPLFYKIELMAVLALHQFDQPRQWQDHEVQLVITVADQAALALSQARAYERVRALAKREALVNTITTAIRSSLDPQNIFAAITQQLGQALQVDGCALSLWTEDDEYVQCVGLYDTTRDTVAVEQGFNNLEVVANPPGSSTASANAGGNAGDWVFAHPSLPQSLVPIQGNPVLLQLMVSKEPVAIEDLNEHPELNVTELQVRSPARALLVVPLLCEGKIIGSISLRQNRSIRRWNISDIDLAQIVATQAALAVQQSRLYQTTRQQAERLLEADRLKTEFFQNISHEFRTPLTLTIGPLESACRRKEDLPYQQAVIALRNSRRLLRLVNQLLDLQRLDAGRMQPSFRPCDLVGFCYSTAESFRAYCEKKGLHLITQLQECPLLYLDLERFDKVIYNLLSNAVKFTPEGGKITLKVESAGAHCLLQVKDTGIGIRTEQIPYLFERFRQAEGSASRSYEGSGLGLALVKELVELHGGKISVESVYGEGTTFTVWLHFGSTHLPPEQVLEIPAEFHSSKAAVELADVEADLSENEAENHNFEALQPVRSETAVGTVLVVDDNPDLRFYVSAILRDSGFAVLLARNGEEGFAVAKKRQPNLIITDLMMPLVSGLDLIRMIREDEELQGTPVILLTAKADEDTRIEGVERGADAYLSKPFNDRELLAEVRNLLALKQNERRVQELNSYLTESVLRRFLPRSMVKAAAAGDLALDLRPEPRLITILFSDIVGFTQMSNTLRSRRIAELLNEYLAAMTKAIFDSGGTVDKFVGDAVMALFGAPEELTPNEQVRRAIAAARQMLLSLQELNKRWLEQGIVGENGVPALRFRCGIHQGTAVVGMFGGPDRSDYTAIGPSVNIAARLQEATEPNTVLISAAVADYVEENRIVKYKPLQLKGIDETVLTFLLNCD</sequence>